<dbReference type="GO" id="GO:0008999">
    <property type="term" value="F:protein-N-terminal-alanine acetyltransferase activity"/>
    <property type="evidence" value="ECO:0007669"/>
    <property type="project" value="TreeGrafter"/>
</dbReference>
<dbReference type="PROSITE" id="PS51186">
    <property type="entry name" value="GNAT"/>
    <property type="match status" value="1"/>
</dbReference>
<protein>
    <submittedName>
        <fullName evidence="2">Acetyltransferase</fullName>
    </submittedName>
</protein>
<evidence type="ECO:0000313" key="3">
    <source>
        <dbReference type="Proteomes" id="UP000037405"/>
    </source>
</evidence>
<dbReference type="PATRIC" id="fig|189381.12.peg.4311"/>
<dbReference type="InterPro" id="IPR051908">
    <property type="entry name" value="Ribosomal_N-acetyltransferase"/>
</dbReference>
<dbReference type="Proteomes" id="UP000037405">
    <property type="component" value="Unassembled WGS sequence"/>
</dbReference>
<dbReference type="Pfam" id="PF13302">
    <property type="entry name" value="Acetyltransf_3"/>
    <property type="match status" value="1"/>
</dbReference>
<dbReference type="OrthoDB" id="9799321at2"/>
<dbReference type="InterPro" id="IPR016181">
    <property type="entry name" value="Acyl_CoA_acyltransferase"/>
</dbReference>
<dbReference type="Gene3D" id="3.40.630.30">
    <property type="match status" value="1"/>
</dbReference>
<dbReference type="GO" id="GO:1990189">
    <property type="term" value="F:protein N-terminal-serine acetyltransferase activity"/>
    <property type="evidence" value="ECO:0007669"/>
    <property type="project" value="TreeGrafter"/>
</dbReference>
<dbReference type="EMBL" id="LGUE01000005">
    <property type="protein sequence ID" value="KON83779.1"/>
    <property type="molecule type" value="Genomic_DNA"/>
</dbReference>
<accession>A0A0M0G1U3</accession>
<dbReference type="GO" id="GO:0005737">
    <property type="term" value="C:cytoplasm"/>
    <property type="evidence" value="ECO:0007669"/>
    <property type="project" value="TreeGrafter"/>
</dbReference>
<evidence type="ECO:0000313" key="2">
    <source>
        <dbReference type="EMBL" id="KON83779.1"/>
    </source>
</evidence>
<proteinExistence type="predicted"/>
<dbReference type="RefSeq" id="WP_053429186.1">
    <property type="nucleotide sequence ID" value="NZ_LGUE01000005.1"/>
</dbReference>
<gene>
    <name evidence="2" type="ORF">AF331_16590</name>
</gene>
<dbReference type="PANTHER" id="PTHR43441">
    <property type="entry name" value="RIBOSOMAL-PROTEIN-SERINE ACETYLTRANSFERASE"/>
    <property type="match status" value="1"/>
</dbReference>
<organism evidence="2 3">
    <name type="scientific">Rossellomorea marisflavi</name>
    <dbReference type="NCBI Taxonomy" id="189381"/>
    <lineage>
        <taxon>Bacteria</taxon>
        <taxon>Bacillati</taxon>
        <taxon>Bacillota</taxon>
        <taxon>Bacilli</taxon>
        <taxon>Bacillales</taxon>
        <taxon>Bacillaceae</taxon>
        <taxon>Rossellomorea</taxon>
    </lineage>
</organism>
<keyword evidence="3" id="KW-1185">Reference proteome</keyword>
<sequence>MNPILKDIPLSFETERLTLRAPLPQGDGRVVNEAINRSLNELKPWLGFAQVAPTVKETEINLREAYVRFRKREAFRYLIFHKETGELIGSTGFHNVDWEVPKGEIGYWVDTKHGGAGYITEAVKGLTELALSHIGFRRVEIRCESMNVKSRAIPEKLGYELEGILRNESPSVDGTKLTDTCIYSTVR</sequence>
<dbReference type="STRING" id="189381.GCA_900166615_02178"/>
<dbReference type="PANTHER" id="PTHR43441:SF3">
    <property type="entry name" value="ACETYLTRANSFERASE"/>
    <property type="match status" value="1"/>
</dbReference>
<dbReference type="AlphaFoldDB" id="A0A0M0G1U3"/>
<name>A0A0M0G1U3_9BACI</name>
<dbReference type="SUPFAM" id="SSF55729">
    <property type="entry name" value="Acyl-CoA N-acyltransferases (Nat)"/>
    <property type="match status" value="1"/>
</dbReference>
<evidence type="ECO:0000259" key="1">
    <source>
        <dbReference type="PROSITE" id="PS51186"/>
    </source>
</evidence>
<comment type="caution">
    <text evidence="2">The sequence shown here is derived from an EMBL/GenBank/DDBJ whole genome shotgun (WGS) entry which is preliminary data.</text>
</comment>
<reference evidence="3" key="1">
    <citation type="submission" date="2015-07" db="EMBL/GenBank/DDBJ databases">
        <title>Fjat-14235 jcm11544.</title>
        <authorList>
            <person name="Liu B."/>
            <person name="Wang J."/>
            <person name="Zhu Y."/>
            <person name="Liu G."/>
            <person name="Chen Q."/>
            <person name="Chen Z."/>
            <person name="Lan J."/>
            <person name="Che J."/>
            <person name="Ge C."/>
            <person name="Shi H."/>
            <person name="Pan Z."/>
            <person name="Liu X."/>
        </authorList>
    </citation>
    <scope>NUCLEOTIDE SEQUENCE [LARGE SCALE GENOMIC DNA]</scope>
    <source>
        <strain evidence="3">JCM 11544</strain>
    </source>
</reference>
<feature type="domain" description="N-acetyltransferase" evidence="1">
    <location>
        <begin position="37"/>
        <end position="179"/>
    </location>
</feature>
<keyword evidence="2" id="KW-0808">Transferase</keyword>
<dbReference type="InterPro" id="IPR000182">
    <property type="entry name" value="GNAT_dom"/>
</dbReference>